<dbReference type="GO" id="GO:0071111">
    <property type="term" value="F:cyclic-guanylate-specific phosphodiesterase activity"/>
    <property type="evidence" value="ECO:0007669"/>
    <property type="project" value="InterPro"/>
</dbReference>
<name>A0A9D9EMJ0_9SPIR</name>
<dbReference type="Pfam" id="PF00563">
    <property type="entry name" value="EAL"/>
    <property type="match status" value="1"/>
</dbReference>
<gene>
    <name evidence="3" type="ORF">IAA96_03900</name>
</gene>
<evidence type="ECO:0000313" key="4">
    <source>
        <dbReference type="Proteomes" id="UP000823616"/>
    </source>
</evidence>
<evidence type="ECO:0000259" key="2">
    <source>
        <dbReference type="PROSITE" id="PS50883"/>
    </source>
</evidence>
<dbReference type="PROSITE" id="PS50883">
    <property type="entry name" value="EAL"/>
    <property type="match status" value="1"/>
</dbReference>
<dbReference type="CDD" id="cd01948">
    <property type="entry name" value="EAL"/>
    <property type="match status" value="1"/>
</dbReference>
<dbReference type="SMART" id="SM00052">
    <property type="entry name" value="EAL"/>
    <property type="match status" value="1"/>
</dbReference>
<dbReference type="PANTHER" id="PTHR33121:SF70">
    <property type="entry name" value="SIGNALING PROTEIN YKOW"/>
    <property type="match status" value="1"/>
</dbReference>
<dbReference type="EMBL" id="JADIMS010000061">
    <property type="protein sequence ID" value="MBO8450229.1"/>
    <property type="molecule type" value="Genomic_DNA"/>
</dbReference>
<protein>
    <submittedName>
        <fullName evidence="3">EAL domain-containing protein</fullName>
    </submittedName>
</protein>
<reference evidence="3" key="1">
    <citation type="submission" date="2020-10" db="EMBL/GenBank/DDBJ databases">
        <authorList>
            <person name="Gilroy R."/>
        </authorList>
    </citation>
    <scope>NUCLEOTIDE SEQUENCE</scope>
    <source>
        <strain evidence="3">B3-4054</strain>
    </source>
</reference>
<dbReference type="InterPro" id="IPR001633">
    <property type="entry name" value="EAL_dom"/>
</dbReference>
<comment type="caution">
    <text evidence="3">The sequence shown here is derived from an EMBL/GenBank/DDBJ whole genome shotgun (WGS) entry which is preliminary data.</text>
</comment>
<dbReference type="SUPFAM" id="SSF141868">
    <property type="entry name" value="EAL domain-like"/>
    <property type="match status" value="1"/>
</dbReference>
<dbReference type="PANTHER" id="PTHR33121">
    <property type="entry name" value="CYCLIC DI-GMP PHOSPHODIESTERASE PDEF"/>
    <property type="match status" value="1"/>
</dbReference>
<dbReference type="Gene3D" id="3.20.20.450">
    <property type="entry name" value="EAL domain"/>
    <property type="match status" value="1"/>
</dbReference>
<feature type="region of interest" description="Disordered" evidence="1">
    <location>
        <begin position="1323"/>
        <end position="1344"/>
    </location>
</feature>
<evidence type="ECO:0000256" key="1">
    <source>
        <dbReference type="SAM" id="MobiDB-lite"/>
    </source>
</evidence>
<organism evidence="3 4">
    <name type="scientific">Candidatus Avitreponema avistercoris</name>
    <dbReference type="NCBI Taxonomy" id="2840705"/>
    <lineage>
        <taxon>Bacteria</taxon>
        <taxon>Pseudomonadati</taxon>
        <taxon>Spirochaetota</taxon>
        <taxon>Spirochaetia</taxon>
        <taxon>Spirochaetales</taxon>
        <taxon>Candidatus Avitreponema</taxon>
    </lineage>
</organism>
<dbReference type="InterPro" id="IPR035919">
    <property type="entry name" value="EAL_sf"/>
</dbReference>
<dbReference type="InterPro" id="IPR050706">
    <property type="entry name" value="Cyclic-di-GMP_PDE-like"/>
</dbReference>
<sequence length="1344" mass="151719">MLAGNDVMQKISGRISTLGSSDMCALFLLSVEKKDGGDAELNLDETAERISSLLARFFRITDIVGYAGNNMFVAFLTGNIPDNVIWEKAGTLAEALWITAGETPADSFYSNTGVYLFRFNGESCETIFRKAEYALEMARKNINRHFYIYTTVRDGQGFNTDADVPSYQPLLNYINESVRIFKVRDEITTEYTNYFGHYDPDGGEQNRVMKIHPADAGAFEADVREIAAKGGQKESGYRISRDGTTWTYCRVNLFRLADRHGDPIVMEIAHDVSALELLKHQHDEDNEWLDFLAKKTDCELWELNIPARTFRLLYFAQPFAERESVYGDFPESLIENGKVHKDSTARFRIFAQEILSGKTEGSGNFIIQSRISNSYTWASMTYRTLYDKEGRPEKAIGIKEDLSYPSLRFVPSLNRRPVPPEIYPHLYCYCQANLSADSIEKLLIEGHNRIKLTRNQTYSSLLEHSHLRLFSLEAAKQFQQRFSRDHLLEKFNTGRRWFSDRCQIIDSEGNIQWLNIGVNLTPDPESGDVILFAYLSLCNEQRKWENEVEHSAENNGSENRSVLYSRGTAELMVRNCLNTPGQTDCAFVEILAEGADAALADPGSGPVIWDLETALYVFLDTDCIIWRKNNRALQAFFPDAGAKTALRKRLEDAFCFARLSMSDIPAVRALRFIAGAAYSHAGSLNYKDMKSAAAHLCDIHASEPADTVIFSEQSHFWENERISDLEADGLTVETPDGRQELSGQEKNILITCLTRMLKAETVDRSVNAVLALLGAYYQASRVYILALTEHGRILNMLNEWVGHGRHSIQHSISGKPTSRFPVIANYLKDPRPLVLSKNEDSAPGAGDSGNPDRIWKYTIFPMGKTADAERLLCIENPQKNTDRTALLYELLPLLAAERKRFLNAGAAAGAQKKQHIMRSQQEYESTVHTISSDTYSSLGVLTIDIPDFNNIYAKKDYDYVNRFIQRIAEVLQDVFNGQMLFHTKINEFIVLSTNVTYRVFLNQCARAKQLIGRKFSSLFRLGCTWSDGVFSGPDLVRKALSIMECTPVFPHKVAPVNQEQVWENILPGVVPVSEQENRGRQFTIFLQPKVDMRTEELVGAEALIRVMDDTGALIPHGPIIEKMEKNGTIQKLDFFVFDKALSTLEDWKNKGYDIKPISSNFSRKTLLNPTALASVLAILSRYPDVTPDKIELEITETAGSLENNTLSELFRRFGEYGLEFALDDFGSSYSNMSMLADLHFRSVKLDRSMVKSVTTNPISRMMIRDIVRVCEKCNMHLVAEGVETQTQADILIEDGCFCAQGYYYSRPVSVAEFEQKYFSGKYGGGESESPQKLLPGMGISKTQK</sequence>
<reference evidence="3" key="2">
    <citation type="journal article" date="2021" name="PeerJ">
        <title>Extensive microbial diversity within the chicken gut microbiome revealed by metagenomics and culture.</title>
        <authorList>
            <person name="Gilroy R."/>
            <person name="Ravi A."/>
            <person name="Getino M."/>
            <person name="Pursley I."/>
            <person name="Horton D.L."/>
            <person name="Alikhan N.F."/>
            <person name="Baker D."/>
            <person name="Gharbi K."/>
            <person name="Hall N."/>
            <person name="Watson M."/>
            <person name="Adriaenssens E.M."/>
            <person name="Foster-Nyarko E."/>
            <person name="Jarju S."/>
            <person name="Secka A."/>
            <person name="Antonio M."/>
            <person name="Oren A."/>
            <person name="Chaudhuri R.R."/>
            <person name="La Ragione R."/>
            <person name="Hildebrand F."/>
            <person name="Pallen M.J."/>
        </authorList>
    </citation>
    <scope>NUCLEOTIDE SEQUENCE</scope>
    <source>
        <strain evidence="3">B3-4054</strain>
    </source>
</reference>
<proteinExistence type="predicted"/>
<accession>A0A9D9EMJ0</accession>
<dbReference type="Proteomes" id="UP000823616">
    <property type="component" value="Unassembled WGS sequence"/>
</dbReference>
<evidence type="ECO:0000313" key="3">
    <source>
        <dbReference type="EMBL" id="MBO8450229.1"/>
    </source>
</evidence>
<feature type="domain" description="EAL" evidence="2">
    <location>
        <begin position="1063"/>
        <end position="1321"/>
    </location>
</feature>